<evidence type="ECO:0000256" key="3">
    <source>
        <dbReference type="ARBA" id="ARBA00022729"/>
    </source>
</evidence>
<dbReference type="Gene3D" id="3.40.190.10">
    <property type="entry name" value="Periplasmic binding protein-like II"/>
    <property type="match status" value="1"/>
</dbReference>
<dbReference type="GO" id="GO:1904680">
    <property type="term" value="F:peptide transmembrane transporter activity"/>
    <property type="evidence" value="ECO:0007669"/>
    <property type="project" value="TreeGrafter"/>
</dbReference>
<dbReference type="InterPro" id="IPR030678">
    <property type="entry name" value="Peptide/Ni-bd"/>
</dbReference>
<sequence>MKRITYRRTLTALALISTCGLLAAGCASSAGSSDGTGAPKLVRAGVIGEQSDEGRAMESATLTYASHSLTNTLDPIKGRTSAWLGGTEMAAIYDVLVRWDPESAEIVPQLAESITEAPDRLSWTVRLRDGVTFSNGDTLDASAVIASTNRMTEGNATNSDQFRANVRSVEAPDPSTVTYNLKNPWSDFPTLLTSGFGMITHSDSFRDGKFVEPIGAGPFTVESVNPGFELVLAPREDYWGGKPRIGELKFVDLQGEQPMVDALKAGEVQMAYLRGGEAIDTMRADFPGYYEPVSMVDNGLLNIREGRAAHDIRVRQAIAKAIDPTVINERSRKGLNSPGLEMFQEWSTMHGSIPGPTPDIEAARKLVDEAKADGYDGKLTFAALSDPASTDLALAMQSLLHNVGFEVEIQPNATKNDIAKVFYVTHDFDVSVAGTAVPDSAPLLRLQGLLTTGSSQNVSGYSNPTMDEVIFQIQTAGTEDERRAGFEKMQTILNEDVPILPLGSGANFITWAPNVHDAKSGMDGLTLFDKVWISD</sequence>
<evidence type="ECO:0000259" key="5">
    <source>
        <dbReference type="Pfam" id="PF00496"/>
    </source>
</evidence>
<dbReference type="GO" id="GO:0042597">
    <property type="term" value="C:periplasmic space"/>
    <property type="evidence" value="ECO:0007669"/>
    <property type="project" value="UniProtKB-ARBA"/>
</dbReference>
<dbReference type="PROSITE" id="PS51257">
    <property type="entry name" value="PROKAR_LIPOPROTEIN"/>
    <property type="match status" value="1"/>
</dbReference>
<dbReference type="AlphaFoldDB" id="A0A652YMX9"/>
<comment type="caution">
    <text evidence="6">The sequence shown here is derived from an EMBL/GenBank/DDBJ whole genome shotgun (WGS) entry which is preliminary data.</text>
</comment>
<dbReference type="Gene3D" id="3.10.105.10">
    <property type="entry name" value="Dipeptide-binding Protein, Domain 3"/>
    <property type="match status" value="1"/>
</dbReference>
<evidence type="ECO:0000256" key="4">
    <source>
        <dbReference type="SAM" id="SignalP"/>
    </source>
</evidence>
<organism evidence="6">
    <name type="scientific">Nocardia globerula</name>
    <dbReference type="NCBI Taxonomy" id="1818"/>
    <lineage>
        <taxon>Bacteria</taxon>
        <taxon>Bacillati</taxon>
        <taxon>Actinomycetota</taxon>
        <taxon>Actinomycetes</taxon>
        <taxon>Mycobacteriales</taxon>
        <taxon>Nocardiaceae</taxon>
        <taxon>Nocardia</taxon>
    </lineage>
</organism>
<proteinExistence type="inferred from homology"/>
<evidence type="ECO:0000256" key="1">
    <source>
        <dbReference type="ARBA" id="ARBA00005695"/>
    </source>
</evidence>
<comment type="similarity">
    <text evidence="1">Belongs to the bacterial solute-binding protein 5 family.</text>
</comment>
<name>A0A652YMX9_NOCGL</name>
<keyword evidence="2" id="KW-0813">Transport</keyword>
<dbReference type="SUPFAM" id="SSF53850">
    <property type="entry name" value="Periplasmic binding protein-like II"/>
    <property type="match status" value="1"/>
</dbReference>
<evidence type="ECO:0000256" key="2">
    <source>
        <dbReference type="ARBA" id="ARBA00022448"/>
    </source>
</evidence>
<protein>
    <submittedName>
        <fullName evidence="6">Peptide/nickel transport system substrate-binding protein</fullName>
    </submittedName>
</protein>
<keyword evidence="3 4" id="KW-0732">Signal</keyword>
<dbReference type="Pfam" id="PF00496">
    <property type="entry name" value="SBP_bac_5"/>
    <property type="match status" value="1"/>
</dbReference>
<dbReference type="PANTHER" id="PTHR30290:SF9">
    <property type="entry name" value="OLIGOPEPTIDE-BINDING PROTEIN APPA"/>
    <property type="match status" value="1"/>
</dbReference>
<dbReference type="PIRSF" id="PIRSF002741">
    <property type="entry name" value="MppA"/>
    <property type="match status" value="1"/>
</dbReference>
<feature type="chain" id="PRO_5038371455" evidence="4">
    <location>
        <begin position="24"/>
        <end position="535"/>
    </location>
</feature>
<reference evidence="6" key="1">
    <citation type="submission" date="2019-07" db="EMBL/GenBank/DDBJ databases">
        <title>Genomic Encyclopedia of Type Strains, Phase IV (KMG-IV): sequencing the most valuable type-strain genomes for metagenomic binning, comparative biology and taxonomic classification.</title>
        <authorList>
            <person name="Goeker M."/>
        </authorList>
    </citation>
    <scope>NUCLEOTIDE SEQUENCE</scope>
    <source>
        <strain evidence="6">DSM 44596</strain>
    </source>
</reference>
<accession>A0A652YMX9</accession>
<dbReference type="InterPro" id="IPR000914">
    <property type="entry name" value="SBP_5_dom"/>
</dbReference>
<dbReference type="PANTHER" id="PTHR30290">
    <property type="entry name" value="PERIPLASMIC BINDING COMPONENT OF ABC TRANSPORTER"/>
    <property type="match status" value="1"/>
</dbReference>
<evidence type="ECO:0000313" key="6">
    <source>
        <dbReference type="EMBL" id="TYQ03220.1"/>
    </source>
</evidence>
<dbReference type="CDD" id="cd00995">
    <property type="entry name" value="PBP2_NikA_DppA_OppA_like"/>
    <property type="match status" value="1"/>
</dbReference>
<dbReference type="InterPro" id="IPR039424">
    <property type="entry name" value="SBP_5"/>
</dbReference>
<dbReference type="GO" id="GO:0015833">
    <property type="term" value="P:peptide transport"/>
    <property type="evidence" value="ECO:0007669"/>
    <property type="project" value="TreeGrafter"/>
</dbReference>
<gene>
    <name evidence="6" type="ORF">FNL38_105370</name>
</gene>
<dbReference type="GO" id="GO:0043190">
    <property type="term" value="C:ATP-binding cassette (ABC) transporter complex"/>
    <property type="evidence" value="ECO:0007669"/>
    <property type="project" value="InterPro"/>
</dbReference>
<feature type="signal peptide" evidence="4">
    <location>
        <begin position="1"/>
        <end position="23"/>
    </location>
</feature>
<feature type="domain" description="Solute-binding protein family 5" evidence="5">
    <location>
        <begin position="105"/>
        <end position="443"/>
    </location>
</feature>
<dbReference type="EMBL" id="VNIQ01000005">
    <property type="protein sequence ID" value="TYQ03220.1"/>
    <property type="molecule type" value="Genomic_DNA"/>
</dbReference>